<dbReference type="EMBL" id="PYAU01000001">
    <property type="protein sequence ID" value="PSL38296.1"/>
    <property type="molecule type" value="Genomic_DNA"/>
</dbReference>
<evidence type="ECO:0000256" key="1">
    <source>
        <dbReference type="SAM" id="Phobius"/>
    </source>
</evidence>
<evidence type="ECO:0000313" key="2">
    <source>
        <dbReference type="EMBL" id="PSL38296.1"/>
    </source>
</evidence>
<comment type="caution">
    <text evidence="2">The sequence shown here is derived from an EMBL/GenBank/DDBJ whole genome shotgun (WGS) entry which is preliminary data.</text>
</comment>
<sequence>MKAYAGLWGSMFGVFLLAAVTSAAMLGPPGRRNRYLDAELAEAIGGPATVAGLAIGLLVVLLPLPKRRSFASATETCAIVVLILTSSVVAYRAIVGANDSRDLDPGTLNLWLLGAAGILVLLIVVAIRADRARRREKVAQRT</sequence>
<dbReference type="Proteomes" id="UP000241203">
    <property type="component" value="Unassembled WGS sequence"/>
</dbReference>
<evidence type="ECO:0000313" key="3">
    <source>
        <dbReference type="EMBL" id="RUQ87168.1"/>
    </source>
</evidence>
<dbReference type="OrthoDB" id="5150270at2"/>
<feature type="transmembrane region" description="Helical" evidence="1">
    <location>
        <begin position="47"/>
        <end position="64"/>
    </location>
</feature>
<feature type="transmembrane region" description="Helical" evidence="1">
    <location>
        <begin position="76"/>
        <end position="94"/>
    </location>
</feature>
<dbReference type="EMBL" id="RZGY01000001">
    <property type="protein sequence ID" value="RUQ87168.1"/>
    <property type="molecule type" value="Genomic_DNA"/>
</dbReference>
<accession>A0A2P8GWF9</accession>
<evidence type="ECO:0000313" key="5">
    <source>
        <dbReference type="Proteomes" id="UP000268291"/>
    </source>
</evidence>
<name>A0A2P8GWF9_9MICO</name>
<reference evidence="3 5" key="2">
    <citation type="submission" date="2018-12" db="EMBL/GenBank/DDBJ databases">
        <authorList>
            <person name="hu s."/>
            <person name="Xu Y."/>
            <person name="Xu B."/>
            <person name="Li F."/>
        </authorList>
    </citation>
    <scope>NUCLEOTIDE SEQUENCE [LARGE SCALE GENOMIC DNA]</scope>
    <source>
        <strain evidence="3 5">KSW2-17</strain>
    </source>
</reference>
<evidence type="ECO:0000313" key="4">
    <source>
        <dbReference type="Proteomes" id="UP000241203"/>
    </source>
</evidence>
<dbReference type="AlphaFoldDB" id="A0A2P8GWF9"/>
<dbReference type="RefSeq" id="WP_106563332.1">
    <property type="nucleotide sequence ID" value="NZ_PYAU01000001.1"/>
</dbReference>
<keyword evidence="1" id="KW-0472">Membrane</keyword>
<organism evidence="2 4">
    <name type="scientific">Labedella gwakjiensis</name>
    <dbReference type="NCBI Taxonomy" id="390269"/>
    <lineage>
        <taxon>Bacteria</taxon>
        <taxon>Bacillati</taxon>
        <taxon>Actinomycetota</taxon>
        <taxon>Actinomycetes</taxon>
        <taxon>Micrococcales</taxon>
        <taxon>Microbacteriaceae</taxon>
        <taxon>Labedella</taxon>
    </lineage>
</organism>
<protein>
    <submittedName>
        <fullName evidence="2">Uncharacterized protein</fullName>
    </submittedName>
</protein>
<proteinExistence type="predicted"/>
<keyword evidence="1" id="KW-0812">Transmembrane</keyword>
<gene>
    <name evidence="2" type="ORF">CLV49_1915</name>
    <name evidence="3" type="ORF">ELQ93_09645</name>
</gene>
<feature type="transmembrane region" description="Helical" evidence="1">
    <location>
        <begin position="106"/>
        <end position="127"/>
    </location>
</feature>
<reference evidence="2 4" key="1">
    <citation type="submission" date="2018-03" db="EMBL/GenBank/DDBJ databases">
        <title>Genomic Encyclopedia of Archaeal and Bacterial Type Strains, Phase II (KMG-II): from individual species to whole genera.</title>
        <authorList>
            <person name="Goeker M."/>
        </authorList>
    </citation>
    <scope>NUCLEOTIDE SEQUENCE [LARGE SCALE GENOMIC DNA]</scope>
    <source>
        <strain evidence="2 4">DSM 21548</strain>
    </source>
</reference>
<keyword evidence="5" id="KW-1185">Reference proteome</keyword>
<keyword evidence="1" id="KW-1133">Transmembrane helix</keyword>
<dbReference type="Proteomes" id="UP000268291">
    <property type="component" value="Unassembled WGS sequence"/>
</dbReference>